<sequence>MPHRTFMKFMWPSLLVMFLLIALPIVSVFVQSLHVEHEQIVLETENCGPFGCKKTVSVDREATDQLREEEPLGRFNGLDTYTNRSHLAFENVSEAWRSTDSLGGFFNGLMNLPFYKALVFTLAYTFIVTPCVIFFGMVVALCVNALPKLVKGPTIFLSLLPMIVTPLIGSLILFWMIDADGVIGATIQNWFQDDSLSLKASPALTWITLFVYGIWSSIPFSFIVFYAGLQTVPTDTLEASMIDGASRWETIRYVVMPHMAPLVTFVALMQLMDNFRVFEPIVGFAAEAHATSLSWLIFNDLRGTDSQLFGSAGATSMLTILGVAILLMPVFIRTWRDFNRKSA</sequence>
<dbReference type="SUPFAM" id="SSF161098">
    <property type="entry name" value="MetI-like"/>
    <property type="match status" value="1"/>
</dbReference>
<name>A0A1I5VQE8_9GAMM</name>
<dbReference type="RefSeq" id="WP_017009695.1">
    <property type="nucleotide sequence ID" value="NZ_FOWR01000040.1"/>
</dbReference>
<dbReference type="PANTHER" id="PTHR30193">
    <property type="entry name" value="ABC TRANSPORTER PERMEASE PROTEIN"/>
    <property type="match status" value="1"/>
</dbReference>
<evidence type="ECO:0000313" key="9">
    <source>
        <dbReference type="EMBL" id="SFQ09643.1"/>
    </source>
</evidence>
<gene>
    <name evidence="9" type="ORF">SAMN03084138_04031</name>
</gene>
<feature type="transmembrane region" description="Helical" evidence="7">
    <location>
        <begin position="155"/>
        <end position="177"/>
    </location>
</feature>
<keyword evidence="2 7" id="KW-0813">Transport</keyword>
<dbReference type="Gene3D" id="1.10.3720.10">
    <property type="entry name" value="MetI-like"/>
    <property type="match status" value="1"/>
</dbReference>
<protein>
    <submittedName>
        <fullName evidence="9">Multiple sugar transport system permease protein</fullName>
    </submittedName>
</protein>
<dbReference type="AlphaFoldDB" id="A0A1I5VQE8"/>
<dbReference type="InterPro" id="IPR035906">
    <property type="entry name" value="MetI-like_sf"/>
</dbReference>
<comment type="similarity">
    <text evidence="7">Belongs to the binding-protein-dependent transport system permease family.</text>
</comment>
<feature type="transmembrane region" description="Helical" evidence="7">
    <location>
        <begin position="250"/>
        <end position="272"/>
    </location>
</feature>
<evidence type="ECO:0000256" key="6">
    <source>
        <dbReference type="ARBA" id="ARBA00023136"/>
    </source>
</evidence>
<dbReference type="Proteomes" id="UP000182692">
    <property type="component" value="Unassembled WGS sequence"/>
</dbReference>
<keyword evidence="3" id="KW-1003">Cell membrane</keyword>
<dbReference type="STRING" id="1121869.SAMN03084138_04031"/>
<evidence type="ECO:0000259" key="8">
    <source>
        <dbReference type="PROSITE" id="PS50928"/>
    </source>
</evidence>
<keyword evidence="4 7" id="KW-0812">Transmembrane</keyword>
<evidence type="ECO:0000256" key="4">
    <source>
        <dbReference type="ARBA" id="ARBA00022692"/>
    </source>
</evidence>
<dbReference type="GO" id="GO:0005886">
    <property type="term" value="C:plasma membrane"/>
    <property type="evidence" value="ECO:0007669"/>
    <property type="project" value="UniProtKB-SubCell"/>
</dbReference>
<dbReference type="PANTHER" id="PTHR30193:SF37">
    <property type="entry name" value="INNER MEMBRANE ABC TRANSPORTER PERMEASE PROTEIN YCJO"/>
    <property type="match status" value="1"/>
</dbReference>
<feature type="transmembrane region" description="Helical" evidence="7">
    <location>
        <begin position="308"/>
        <end position="332"/>
    </location>
</feature>
<organism evidence="9 10">
    <name type="scientific">Enterovibrio norvegicus DSM 15893</name>
    <dbReference type="NCBI Taxonomy" id="1121869"/>
    <lineage>
        <taxon>Bacteria</taxon>
        <taxon>Pseudomonadati</taxon>
        <taxon>Pseudomonadota</taxon>
        <taxon>Gammaproteobacteria</taxon>
        <taxon>Vibrionales</taxon>
        <taxon>Vibrionaceae</taxon>
        <taxon>Enterovibrio</taxon>
    </lineage>
</organism>
<dbReference type="EMBL" id="FOWR01000040">
    <property type="protein sequence ID" value="SFQ09643.1"/>
    <property type="molecule type" value="Genomic_DNA"/>
</dbReference>
<dbReference type="OrthoDB" id="9785347at2"/>
<evidence type="ECO:0000313" key="10">
    <source>
        <dbReference type="Proteomes" id="UP000182692"/>
    </source>
</evidence>
<proteinExistence type="inferred from homology"/>
<evidence type="ECO:0000256" key="3">
    <source>
        <dbReference type="ARBA" id="ARBA00022475"/>
    </source>
</evidence>
<feature type="transmembrane region" description="Helical" evidence="7">
    <location>
        <begin position="203"/>
        <end position="229"/>
    </location>
</feature>
<dbReference type="GeneID" id="35873468"/>
<evidence type="ECO:0000256" key="2">
    <source>
        <dbReference type="ARBA" id="ARBA00022448"/>
    </source>
</evidence>
<evidence type="ECO:0000256" key="7">
    <source>
        <dbReference type="RuleBase" id="RU363032"/>
    </source>
</evidence>
<dbReference type="CDD" id="cd06261">
    <property type="entry name" value="TM_PBP2"/>
    <property type="match status" value="1"/>
</dbReference>
<evidence type="ECO:0000256" key="1">
    <source>
        <dbReference type="ARBA" id="ARBA00004651"/>
    </source>
</evidence>
<dbReference type="GO" id="GO:0055085">
    <property type="term" value="P:transmembrane transport"/>
    <property type="evidence" value="ECO:0007669"/>
    <property type="project" value="InterPro"/>
</dbReference>
<dbReference type="InterPro" id="IPR051393">
    <property type="entry name" value="ABC_transporter_permease"/>
</dbReference>
<keyword evidence="5 7" id="KW-1133">Transmembrane helix</keyword>
<evidence type="ECO:0000256" key="5">
    <source>
        <dbReference type="ARBA" id="ARBA00022989"/>
    </source>
</evidence>
<accession>A0A1I5VQE8</accession>
<keyword evidence="6 7" id="KW-0472">Membrane</keyword>
<feature type="domain" description="ABC transmembrane type-1" evidence="8">
    <location>
        <begin position="118"/>
        <end position="330"/>
    </location>
</feature>
<reference evidence="9 10" key="1">
    <citation type="submission" date="2016-10" db="EMBL/GenBank/DDBJ databases">
        <authorList>
            <person name="de Groot N.N."/>
        </authorList>
    </citation>
    <scope>NUCLEOTIDE SEQUENCE [LARGE SCALE GENOMIC DNA]</scope>
    <source>
        <strain evidence="9 10">DSM 15893</strain>
    </source>
</reference>
<keyword evidence="9" id="KW-0762">Sugar transport</keyword>
<feature type="transmembrane region" description="Helical" evidence="7">
    <location>
        <begin position="117"/>
        <end position="143"/>
    </location>
</feature>
<dbReference type="Pfam" id="PF00528">
    <property type="entry name" value="BPD_transp_1"/>
    <property type="match status" value="1"/>
</dbReference>
<dbReference type="PROSITE" id="PS50928">
    <property type="entry name" value="ABC_TM1"/>
    <property type="match status" value="1"/>
</dbReference>
<comment type="subcellular location">
    <subcellularLocation>
        <location evidence="1 7">Cell membrane</location>
        <topology evidence="1 7">Multi-pass membrane protein</topology>
    </subcellularLocation>
</comment>
<dbReference type="InterPro" id="IPR000515">
    <property type="entry name" value="MetI-like"/>
</dbReference>